<dbReference type="InterPro" id="IPR001943">
    <property type="entry name" value="UVR_dom"/>
</dbReference>
<dbReference type="InterPro" id="IPR036876">
    <property type="entry name" value="UVR_dom_sf"/>
</dbReference>
<dbReference type="SUPFAM" id="SSF46600">
    <property type="entry name" value="C-terminal UvrC-binding domain of UvrB"/>
    <property type="match status" value="1"/>
</dbReference>
<dbReference type="Proteomes" id="UP000035704">
    <property type="component" value="Chromosome"/>
</dbReference>
<dbReference type="PIRSF" id="PIRSF015034">
    <property type="entry name" value="YacH"/>
    <property type="match status" value="1"/>
</dbReference>
<dbReference type="GO" id="GO:0050897">
    <property type="term" value="F:cobalt ion binding"/>
    <property type="evidence" value="ECO:0007669"/>
    <property type="project" value="TreeGrafter"/>
</dbReference>
<name>A0A0D8I9Z6_9CLOT</name>
<dbReference type="STRING" id="84022.CACET_c36590"/>
<dbReference type="PATRIC" id="fig|84022.5.peg.1774"/>
<dbReference type="GO" id="GO:0005507">
    <property type="term" value="F:copper ion binding"/>
    <property type="evidence" value="ECO:0007669"/>
    <property type="project" value="TreeGrafter"/>
</dbReference>
<evidence type="ECO:0000313" key="1">
    <source>
        <dbReference type="EMBL" id="AKL97090.1"/>
    </source>
</evidence>
<organism evidence="1 2">
    <name type="scientific">Clostridium aceticum</name>
    <dbReference type="NCBI Taxonomy" id="84022"/>
    <lineage>
        <taxon>Bacteria</taxon>
        <taxon>Bacillati</taxon>
        <taxon>Bacillota</taxon>
        <taxon>Clostridia</taxon>
        <taxon>Eubacteriales</taxon>
        <taxon>Clostridiaceae</taxon>
        <taxon>Clostridium</taxon>
    </lineage>
</organism>
<dbReference type="Pfam" id="PF02151">
    <property type="entry name" value="UVR"/>
    <property type="match status" value="1"/>
</dbReference>
<dbReference type="KEGG" id="cace:CACET_c36590"/>
<dbReference type="AlphaFoldDB" id="A0A0D8I9Z6"/>
<dbReference type="EMBL" id="CP009687">
    <property type="protein sequence ID" value="AKL97090.1"/>
    <property type="molecule type" value="Genomic_DNA"/>
</dbReference>
<protein>
    <submittedName>
        <fullName evidence="1">Uncharacterized protein</fullName>
    </submittedName>
</protein>
<accession>A0A0D8I9Z6</accession>
<dbReference type="Gene3D" id="4.10.860.10">
    <property type="entry name" value="UVR domain"/>
    <property type="match status" value="1"/>
</dbReference>
<dbReference type="PANTHER" id="PTHR38430:SF1">
    <property type="entry name" value="PROTEIN-ARGININE KINASE ACTIVATOR PROTEIN"/>
    <property type="match status" value="1"/>
</dbReference>
<keyword evidence="2" id="KW-1185">Reference proteome</keyword>
<evidence type="ECO:0000313" key="2">
    <source>
        <dbReference type="Proteomes" id="UP000035704"/>
    </source>
</evidence>
<dbReference type="PANTHER" id="PTHR38430">
    <property type="entry name" value="PROTEIN-ARGININE KINASE ACTIVATOR PROTEIN"/>
    <property type="match status" value="1"/>
</dbReference>
<proteinExistence type="predicted"/>
<dbReference type="GO" id="GO:0046870">
    <property type="term" value="F:cadmium ion binding"/>
    <property type="evidence" value="ECO:0007669"/>
    <property type="project" value="TreeGrafter"/>
</dbReference>
<dbReference type="GO" id="GO:0008270">
    <property type="term" value="F:zinc ion binding"/>
    <property type="evidence" value="ECO:0007669"/>
    <property type="project" value="TreeGrafter"/>
</dbReference>
<dbReference type="InterPro" id="IPR025542">
    <property type="entry name" value="YacH"/>
</dbReference>
<dbReference type="RefSeq" id="WP_044825888.1">
    <property type="nucleotide sequence ID" value="NZ_CP009687.1"/>
</dbReference>
<gene>
    <name evidence="1" type="ORF">CACET_c36590</name>
</gene>
<dbReference type="GO" id="GO:1990169">
    <property type="term" value="P:stress response to copper ion"/>
    <property type="evidence" value="ECO:0007669"/>
    <property type="project" value="TreeGrafter"/>
</dbReference>
<dbReference type="PROSITE" id="PS50151">
    <property type="entry name" value="UVR"/>
    <property type="match status" value="1"/>
</dbReference>
<reference evidence="1 2" key="1">
    <citation type="submission" date="2014-10" db="EMBL/GenBank/DDBJ databases">
        <title>Genome sequence of Clostridium aceticum DSM 1496.</title>
        <authorList>
            <person name="Poehlein A."/>
            <person name="Schiel-Bengelsdorf B."/>
            <person name="Gottschalk G."/>
            <person name="Duerre P."/>
            <person name="Daniel R."/>
        </authorList>
    </citation>
    <scope>NUCLEOTIDE SEQUENCE [LARGE SCALE GENOMIC DNA]</scope>
    <source>
        <strain evidence="1 2">DSM 1496</strain>
    </source>
</reference>
<dbReference type="GO" id="GO:1990170">
    <property type="term" value="P:stress response to cadmium ion"/>
    <property type="evidence" value="ECO:0007669"/>
    <property type="project" value="TreeGrafter"/>
</dbReference>
<sequence length="169" mass="19488">MMCQECNNRQATVHMTKIIQGKKEEVHLCEQCAKVKDTLNFDNAFSIHNFLAGLLDVTKDPQVKMQYDNLIKCSQCGNTYDSFKQIGRLSCHQCYTEFKVKLAPLIRKVHGNLQHTGKVPKRAGGRIRLKREVNELKLQLKEAVEQQAFERAAQLRDTIKELEEKIEGR</sequence>
<dbReference type="OrthoDB" id="9788704at2"/>